<accession>C1MQG4</accession>
<dbReference type="RefSeq" id="XP_003057753.1">
    <property type="nucleotide sequence ID" value="XM_003057707.1"/>
</dbReference>
<organism evidence="3">
    <name type="scientific">Micromonas pusilla (strain CCMP1545)</name>
    <name type="common">Picoplanktonic green alga</name>
    <dbReference type="NCBI Taxonomy" id="564608"/>
    <lineage>
        <taxon>Eukaryota</taxon>
        <taxon>Viridiplantae</taxon>
        <taxon>Chlorophyta</taxon>
        <taxon>Mamiellophyceae</taxon>
        <taxon>Mamiellales</taxon>
        <taxon>Mamiellaceae</taxon>
        <taxon>Micromonas</taxon>
    </lineage>
</organism>
<name>C1MQG4_MICPC</name>
<feature type="compositionally biased region" description="Basic residues" evidence="1">
    <location>
        <begin position="154"/>
        <end position="166"/>
    </location>
</feature>
<dbReference type="EMBL" id="GG663738">
    <property type="protein sequence ID" value="EEH57704.1"/>
    <property type="molecule type" value="Genomic_DNA"/>
</dbReference>
<reference evidence="2 3" key="1">
    <citation type="journal article" date="2009" name="Science">
        <title>Green evolution and dynamic adaptations revealed by genomes of the marine picoeukaryotes Micromonas.</title>
        <authorList>
            <person name="Worden A.Z."/>
            <person name="Lee J.H."/>
            <person name="Mock T."/>
            <person name="Rouze P."/>
            <person name="Simmons M.P."/>
            <person name="Aerts A.L."/>
            <person name="Allen A.E."/>
            <person name="Cuvelier M.L."/>
            <person name="Derelle E."/>
            <person name="Everett M.V."/>
            <person name="Foulon E."/>
            <person name="Grimwood J."/>
            <person name="Gundlach H."/>
            <person name="Henrissat B."/>
            <person name="Napoli C."/>
            <person name="McDonald S.M."/>
            <person name="Parker M.S."/>
            <person name="Rombauts S."/>
            <person name="Salamov A."/>
            <person name="Von Dassow P."/>
            <person name="Badger J.H."/>
            <person name="Coutinho P.M."/>
            <person name="Demir E."/>
            <person name="Dubchak I."/>
            <person name="Gentemann C."/>
            <person name="Eikrem W."/>
            <person name="Gready J.E."/>
            <person name="John U."/>
            <person name="Lanier W."/>
            <person name="Lindquist E.A."/>
            <person name="Lucas S."/>
            <person name="Mayer K.F."/>
            <person name="Moreau H."/>
            <person name="Not F."/>
            <person name="Otillar R."/>
            <person name="Panaud O."/>
            <person name="Pangilinan J."/>
            <person name="Paulsen I."/>
            <person name="Piegu B."/>
            <person name="Poliakov A."/>
            <person name="Robbens S."/>
            <person name="Schmutz J."/>
            <person name="Toulza E."/>
            <person name="Wyss T."/>
            <person name="Zelensky A."/>
            <person name="Zhou K."/>
            <person name="Armbrust E.V."/>
            <person name="Bhattacharya D."/>
            <person name="Goodenough U.W."/>
            <person name="Van de Peer Y."/>
            <person name="Grigoriev I.V."/>
        </authorList>
    </citation>
    <scope>NUCLEOTIDE SEQUENCE [LARGE SCALE GENOMIC DNA]</scope>
    <source>
        <strain evidence="2 3">CCMP1545</strain>
    </source>
</reference>
<dbReference type="GeneID" id="9683561"/>
<keyword evidence="3" id="KW-1185">Reference proteome</keyword>
<sequence length="172" mass="18058">MTGVSWLAPPSAIASASSVDSTDPARGLGAARAASPSASADAFRTAPAALGASSFVVFASVASTAAAGAASPGFVASSWDMLRAWRISRSACATPREFAVRDATRARAGRAEPFKRWHPQLRSAALARGAWCSINFSTAPRNRCSHRGEALRSARTHAARPRSRRERARDHA</sequence>
<dbReference type="Proteomes" id="UP000001876">
    <property type="component" value="Unassembled WGS sequence"/>
</dbReference>
<dbReference type="AlphaFoldDB" id="C1MQG4"/>
<feature type="region of interest" description="Disordered" evidence="1">
    <location>
        <begin position="145"/>
        <end position="172"/>
    </location>
</feature>
<protein>
    <submittedName>
        <fullName evidence="2">Predicted protein</fullName>
    </submittedName>
</protein>
<gene>
    <name evidence="2" type="ORF">MICPUCDRAFT_67366</name>
</gene>
<dbReference type="KEGG" id="mpp:MICPUCDRAFT_67366"/>
<proteinExistence type="predicted"/>
<evidence type="ECO:0000256" key="1">
    <source>
        <dbReference type="SAM" id="MobiDB-lite"/>
    </source>
</evidence>
<evidence type="ECO:0000313" key="3">
    <source>
        <dbReference type="Proteomes" id="UP000001876"/>
    </source>
</evidence>
<evidence type="ECO:0000313" key="2">
    <source>
        <dbReference type="EMBL" id="EEH57704.1"/>
    </source>
</evidence>